<sequence length="269" mass="29542">MTVYDSSSGGPFQLRKLVLRVNYDLPAQLFGLLDLFDRVDTLRFLFLELPSGGADAVTTLPEGQHNHLADRGTYITPCDTVSRLTISQKIDASVGATSRDLCALCGVAEESSLVSVEAIREEQEVLWRCAQTGDGGMRVLCGVLSPGLIVLLRRSQTRHLVDILTLSGRVTHAAQNLEVIHVTFCSAYDRHPNRPDLFPQRFNSNFDNLVVPREAASASAVTDSEKDTGLRIFPLHYQPNDHAFGIRLPLKFPLIKCVRIAGDIPTSSA</sequence>
<evidence type="ECO:0000313" key="1">
    <source>
        <dbReference type="EMBL" id="KAH8102706.1"/>
    </source>
</evidence>
<comment type="caution">
    <text evidence="1">The sequence shown here is derived from an EMBL/GenBank/DDBJ whole genome shotgun (WGS) entry which is preliminary data.</text>
</comment>
<protein>
    <submittedName>
        <fullName evidence="1">Uncharacterized protein</fullName>
    </submittedName>
</protein>
<accession>A0A8K0XRN2</accession>
<dbReference type="AlphaFoldDB" id="A0A8K0XRN2"/>
<name>A0A8K0XRN2_9AGAR</name>
<evidence type="ECO:0000313" key="2">
    <source>
        <dbReference type="Proteomes" id="UP000813824"/>
    </source>
</evidence>
<gene>
    <name evidence="1" type="ORF">BXZ70DRAFT_905997</name>
</gene>
<reference evidence="1" key="1">
    <citation type="journal article" date="2021" name="New Phytol.">
        <title>Evolutionary innovations through gain and loss of genes in the ectomycorrhizal Boletales.</title>
        <authorList>
            <person name="Wu G."/>
            <person name="Miyauchi S."/>
            <person name="Morin E."/>
            <person name="Kuo A."/>
            <person name="Drula E."/>
            <person name="Varga T."/>
            <person name="Kohler A."/>
            <person name="Feng B."/>
            <person name="Cao Y."/>
            <person name="Lipzen A."/>
            <person name="Daum C."/>
            <person name="Hundley H."/>
            <person name="Pangilinan J."/>
            <person name="Johnson J."/>
            <person name="Barry K."/>
            <person name="LaButti K."/>
            <person name="Ng V."/>
            <person name="Ahrendt S."/>
            <person name="Min B."/>
            <person name="Choi I.G."/>
            <person name="Park H."/>
            <person name="Plett J.M."/>
            <person name="Magnuson J."/>
            <person name="Spatafora J.W."/>
            <person name="Nagy L.G."/>
            <person name="Henrissat B."/>
            <person name="Grigoriev I.V."/>
            <person name="Yang Z.L."/>
            <person name="Xu J."/>
            <person name="Martin F.M."/>
        </authorList>
    </citation>
    <scope>NUCLEOTIDE SEQUENCE</scope>
    <source>
        <strain evidence="1">KKN 215</strain>
    </source>
</reference>
<keyword evidence="2" id="KW-1185">Reference proteome</keyword>
<organism evidence="1 2">
    <name type="scientific">Cristinia sonorae</name>
    <dbReference type="NCBI Taxonomy" id="1940300"/>
    <lineage>
        <taxon>Eukaryota</taxon>
        <taxon>Fungi</taxon>
        <taxon>Dikarya</taxon>
        <taxon>Basidiomycota</taxon>
        <taxon>Agaricomycotina</taxon>
        <taxon>Agaricomycetes</taxon>
        <taxon>Agaricomycetidae</taxon>
        <taxon>Agaricales</taxon>
        <taxon>Pleurotineae</taxon>
        <taxon>Stephanosporaceae</taxon>
        <taxon>Cristinia</taxon>
    </lineage>
</organism>
<dbReference type="EMBL" id="JAEVFJ010000009">
    <property type="protein sequence ID" value="KAH8102706.1"/>
    <property type="molecule type" value="Genomic_DNA"/>
</dbReference>
<dbReference type="Proteomes" id="UP000813824">
    <property type="component" value="Unassembled WGS sequence"/>
</dbReference>
<proteinExistence type="predicted"/>